<organism evidence="1">
    <name type="scientific">Lactiplantibacillus plantarum</name>
    <name type="common">Lactobacillus plantarum</name>
    <dbReference type="NCBI Taxonomy" id="1590"/>
    <lineage>
        <taxon>Bacteria</taxon>
        <taxon>Bacillati</taxon>
        <taxon>Bacillota</taxon>
        <taxon>Bacilli</taxon>
        <taxon>Lactobacillales</taxon>
        <taxon>Lactobacillaceae</taxon>
        <taxon>Lactiplantibacillus</taxon>
    </lineage>
</organism>
<accession>C7G1H3</accession>
<sequence>MSLSSTSTKEFYILKMVIFVKFQNDISNQLVRKSR</sequence>
<name>C7G1H3_LACPN</name>
<reference evidence="1" key="1">
    <citation type="journal article" date="2010" name="Int. J. Food Microbiol.">
        <title>Isolation and characterization of plantaricin ASM1: a new bacteriocin produced by Lactobacillus plantarum A-1.</title>
        <authorList>
            <person name="Hata T."/>
            <person name="Tanaka R."/>
            <person name="Ohmomo S."/>
        </authorList>
    </citation>
    <scope>NUCLEOTIDE SEQUENCE</scope>
</reference>
<protein>
    <submittedName>
        <fullName evidence="1">Uncharacterized protein</fullName>
    </submittedName>
</protein>
<evidence type="ECO:0000313" key="1">
    <source>
        <dbReference type="EMBL" id="BAH98035.1"/>
    </source>
</evidence>
<dbReference type="AlphaFoldDB" id="C7G1H3"/>
<dbReference type="EMBL" id="AB474371">
    <property type="protein sequence ID" value="BAH98035.1"/>
    <property type="molecule type" value="Genomic_DNA"/>
</dbReference>
<proteinExistence type="predicted"/>